<feature type="domain" description="2Fe-2S ferredoxin-type" evidence="7">
    <location>
        <begin position="2"/>
        <end position="105"/>
    </location>
</feature>
<comment type="cofactor">
    <cofactor evidence="6">
        <name>[2Fe-2S] cluster</name>
        <dbReference type="ChEBI" id="CHEBI:190135"/>
    </cofactor>
</comment>
<dbReference type="InterPro" id="IPR001055">
    <property type="entry name" value="Adrenodoxin-like"/>
</dbReference>
<proteinExistence type="inferred from homology"/>
<dbReference type="GO" id="GO:0009055">
    <property type="term" value="F:electron transfer activity"/>
    <property type="evidence" value="ECO:0007669"/>
    <property type="project" value="TreeGrafter"/>
</dbReference>
<keyword evidence="5" id="KW-0411">Iron-sulfur</keyword>
<evidence type="ECO:0000313" key="9">
    <source>
        <dbReference type="Proteomes" id="UP000198866"/>
    </source>
</evidence>
<evidence type="ECO:0000259" key="7">
    <source>
        <dbReference type="PROSITE" id="PS51085"/>
    </source>
</evidence>
<comment type="similarity">
    <text evidence="1">Belongs to the adrenodoxin/putidaredoxin family.</text>
</comment>
<dbReference type="GO" id="GO:0051537">
    <property type="term" value="F:2 iron, 2 sulfur cluster binding"/>
    <property type="evidence" value="ECO:0007669"/>
    <property type="project" value="UniProtKB-KW"/>
</dbReference>
<dbReference type="RefSeq" id="WP_090869944.1">
    <property type="nucleotide sequence ID" value="NZ_FNYE01000022.1"/>
</dbReference>
<evidence type="ECO:0000256" key="1">
    <source>
        <dbReference type="ARBA" id="ARBA00010914"/>
    </source>
</evidence>
<evidence type="ECO:0000313" key="8">
    <source>
        <dbReference type="EMBL" id="SEJ88670.1"/>
    </source>
</evidence>
<dbReference type="Gene3D" id="3.10.20.30">
    <property type="match status" value="1"/>
</dbReference>
<evidence type="ECO:0000256" key="4">
    <source>
        <dbReference type="ARBA" id="ARBA00023004"/>
    </source>
</evidence>
<protein>
    <submittedName>
        <fullName evidence="8">Ferredoxin, 2Fe-2S</fullName>
    </submittedName>
</protein>
<keyword evidence="4" id="KW-0408">Iron</keyword>
<dbReference type="PROSITE" id="PS51085">
    <property type="entry name" value="2FE2S_FER_2"/>
    <property type="match status" value="1"/>
</dbReference>
<name>A0A1H7CPM4_9BURK</name>
<dbReference type="OrthoDB" id="9799640at2"/>
<keyword evidence="2" id="KW-0001">2Fe-2S</keyword>
<dbReference type="GO" id="GO:0005829">
    <property type="term" value="C:cytosol"/>
    <property type="evidence" value="ECO:0007669"/>
    <property type="project" value="TreeGrafter"/>
</dbReference>
<sequence>MPKITFIEHDNTEHTVEALAGQSLMQAAIDNSVPGILADCGGYCNCATCHCYIDEMWAARIPTAKHAELDMLSGAIEANSNSRLGCQIQLTNELDGLVVRLPLSQT</sequence>
<keyword evidence="3" id="KW-0479">Metal-binding</keyword>
<dbReference type="PANTHER" id="PTHR23426:SF65">
    <property type="entry name" value="FERREDOXIN-2, MITOCHONDRIAL"/>
    <property type="match status" value="1"/>
</dbReference>
<evidence type="ECO:0000256" key="6">
    <source>
        <dbReference type="ARBA" id="ARBA00034078"/>
    </source>
</evidence>
<dbReference type="GO" id="GO:0046872">
    <property type="term" value="F:metal ion binding"/>
    <property type="evidence" value="ECO:0007669"/>
    <property type="project" value="UniProtKB-KW"/>
</dbReference>
<dbReference type="PANTHER" id="PTHR23426">
    <property type="entry name" value="FERREDOXIN/ADRENODOXIN"/>
    <property type="match status" value="1"/>
</dbReference>
<dbReference type="EMBL" id="FNYE01000022">
    <property type="protein sequence ID" value="SEJ88670.1"/>
    <property type="molecule type" value="Genomic_DNA"/>
</dbReference>
<dbReference type="Pfam" id="PF00111">
    <property type="entry name" value="Fer2"/>
    <property type="match status" value="1"/>
</dbReference>
<dbReference type="STRING" id="667676.SAMN05192539_10229"/>
<evidence type="ECO:0000256" key="2">
    <source>
        <dbReference type="ARBA" id="ARBA00022714"/>
    </source>
</evidence>
<dbReference type="Proteomes" id="UP000198866">
    <property type="component" value="Unassembled WGS sequence"/>
</dbReference>
<reference evidence="9" key="1">
    <citation type="submission" date="2016-10" db="EMBL/GenBank/DDBJ databases">
        <authorList>
            <person name="Varghese N."/>
            <person name="Submissions S."/>
        </authorList>
    </citation>
    <scope>NUCLEOTIDE SEQUENCE [LARGE SCALE GENOMIC DNA]</scope>
    <source>
        <strain evidence="9">LMG 26031</strain>
    </source>
</reference>
<gene>
    <name evidence="8" type="ORF">SAMN05192539_10229</name>
</gene>
<dbReference type="InterPro" id="IPR001041">
    <property type="entry name" value="2Fe-2S_ferredoxin-type"/>
</dbReference>
<keyword evidence="9" id="KW-1185">Reference proteome</keyword>
<evidence type="ECO:0000256" key="3">
    <source>
        <dbReference type="ARBA" id="ARBA00022723"/>
    </source>
</evidence>
<evidence type="ECO:0000256" key="5">
    <source>
        <dbReference type="ARBA" id="ARBA00023014"/>
    </source>
</evidence>
<dbReference type="CDD" id="cd00207">
    <property type="entry name" value="fer2"/>
    <property type="match status" value="1"/>
</dbReference>
<dbReference type="PRINTS" id="PR00355">
    <property type="entry name" value="ADRENODOXIN"/>
</dbReference>
<organism evidence="8 9">
    <name type="scientific">Paraburkholderia diazotrophica</name>
    <dbReference type="NCBI Taxonomy" id="667676"/>
    <lineage>
        <taxon>Bacteria</taxon>
        <taxon>Pseudomonadati</taxon>
        <taxon>Pseudomonadota</taxon>
        <taxon>Betaproteobacteria</taxon>
        <taxon>Burkholderiales</taxon>
        <taxon>Burkholderiaceae</taxon>
        <taxon>Paraburkholderia</taxon>
    </lineage>
</organism>
<dbReference type="SUPFAM" id="SSF54292">
    <property type="entry name" value="2Fe-2S ferredoxin-like"/>
    <property type="match status" value="1"/>
</dbReference>
<accession>A0A1H7CPM4</accession>
<dbReference type="GO" id="GO:0140647">
    <property type="term" value="P:P450-containing electron transport chain"/>
    <property type="evidence" value="ECO:0007669"/>
    <property type="project" value="InterPro"/>
</dbReference>
<dbReference type="InterPro" id="IPR036010">
    <property type="entry name" value="2Fe-2S_ferredoxin-like_sf"/>
</dbReference>
<dbReference type="InterPro" id="IPR012675">
    <property type="entry name" value="Beta-grasp_dom_sf"/>
</dbReference>
<dbReference type="AlphaFoldDB" id="A0A1H7CPM4"/>